<dbReference type="RefSeq" id="WP_081727859.1">
    <property type="nucleotide sequence ID" value="NZ_BAUU01000002.1"/>
</dbReference>
<dbReference type="InterPro" id="IPR013785">
    <property type="entry name" value="Aldolase_TIM"/>
</dbReference>
<comment type="pathway">
    <text evidence="2 9">Amino-acid biosynthesis; L-tryptophan biosynthesis; L-tryptophan from chorismate: step 5/5.</text>
</comment>
<keyword evidence="12" id="KW-1185">Reference proteome</keyword>
<evidence type="ECO:0000256" key="6">
    <source>
        <dbReference type="ARBA" id="ARBA00023141"/>
    </source>
</evidence>
<evidence type="ECO:0000256" key="7">
    <source>
        <dbReference type="ARBA" id="ARBA00023239"/>
    </source>
</evidence>
<organism evidence="11 12">
    <name type="scientific">Halalkalibacter hemicellulosilyticusJCM 9152</name>
    <dbReference type="NCBI Taxonomy" id="1236971"/>
    <lineage>
        <taxon>Bacteria</taxon>
        <taxon>Bacillati</taxon>
        <taxon>Bacillota</taxon>
        <taxon>Bacilli</taxon>
        <taxon>Bacillales</taxon>
        <taxon>Bacillaceae</taxon>
        <taxon>Halalkalibacter</taxon>
    </lineage>
</organism>
<comment type="catalytic activity">
    <reaction evidence="8 9">
        <text>(1S,2R)-1-C-(indol-3-yl)glycerol 3-phosphate + L-serine = D-glyceraldehyde 3-phosphate + L-tryptophan + H2O</text>
        <dbReference type="Rhea" id="RHEA:10532"/>
        <dbReference type="ChEBI" id="CHEBI:15377"/>
        <dbReference type="ChEBI" id="CHEBI:33384"/>
        <dbReference type="ChEBI" id="CHEBI:57912"/>
        <dbReference type="ChEBI" id="CHEBI:58866"/>
        <dbReference type="ChEBI" id="CHEBI:59776"/>
        <dbReference type="EC" id="4.2.1.20"/>
    </reaction>
</comment>
<keyword evidence="5 9" id="KW-0822">Tryptophan biosynthesis</keyword>
<dbReference type="Gene3D" id="3.20.20.70">
    <property type="entry name" value="Aldolase class I"/>
    <property type="match status" value="1"/>
</dbReference>
<evidence type="ECO:0000256" key="2">
    <source>
        <dbReference type="ARBA" id="ARBA00004733"/>
    </source>
</evidence>
<evidence type="ECO:0000256" key="9">
    <source>
        <dbReference type="HAMAP-Rule" id="MF_00131"/>
    </source>
</evidence>
<dbReference type="Proteomes" id="UP000018895">
    <property type="component" value="Unassembled WGS sequence"/>
</dbReference>
<dbReference type="SUPFAM" id="SSF51366">
    <property type="entry name" value="Ribulose-phoshate binding barrel"/>
    <property type="match status" value="1"/>
</dbReference>
<sequence>MATKRMKAVTGGDKPLFIPFITAGDPSSAATIDIALTLQKAGASILELGIPYSDPLADGPTIQAASKRALKHGMSLEKALKLVPQMRERGLTIPVIIFTYVNPLMQYGEKRIVEEAANYGIDGFIVPDLPYEESGDFAELCNQFNLSLVLLVAPTSKERIVKIAERSQGFLYCVSSLGVTGARAQFDPRVYEFLQTVRKASTIPTAVGFGISTPEQASKMRQHSDGVVVGSALVSKIGELEQRLLDENKRSEALLEIERLVSSLAESEDQ</sequence>
<feature type="active site" description="Proton acceptor" evidence="9">
    <location>
        <position position="58"/>
    </location>
</feature>
<dbReference type="AlphaFoldDB" id="W4QAI9"/>
<evidence type="ECO:0000256" key="3">
    <source>
        <dbReference type="ARBA" id="ARBA00011270"/>
    </source>
</evidence>
<evidence type="ECO:0000313" key="11">
    <source>
        <dbReference type="EMBL" id="GAE29025.1"/>
    </source>
</evidence>
<keyword evidence="6 9" id="KW-0057">Aromatic amino acid biosynthesis</keyword>
<evidence type="ECO:0000256" key="10">
    <source>
        <dbReference type="RuleBase" id="RU003662"/>
    </source>
</evidence>
<dbReference type="InterPro" id="IPR011060">
    <property type="entry name" value="RibuloseP-bd_barrel"/>
</dbReference>
<dbReference type="GO" id="GO:0005829">
    <property type="term" value="C:cytosol"/>
    <property type="evidence" value="ECO:0007669"/>
    <property type="project" value="TreeGrafter"/>
</dbReference>
<dbReference type="EC" id="4.2.1.20" evidence="9"/>
<protein>
    <recommendedName>
        <fullName evidence="9">Tryptophan synthase alpha chain</fullName>
        <ecNumber evidence="9">4.2.1.20</ecNumber>
    </recommendedName>
</protein>
<evidence type="ECO:0000256" key="5">
    <source>
        <dbReference type="ARBA" id="ARBA00022822"/>
    </source>
</evidence>
<accession>W4QAI9</accession>
<keyword evidence="7 9" id="KW-0456">Lyase</keyword>
<evidence type="ECO:0000256" key="1">
    <source>
        <dbReference type="ARBA" id="ARBA00003365"/>
    </source>
</evidence>
<feature type="active site" description="Proton acceptor" evidence="9">
    <location>
        <position position="47"/>
    </location>
</feature>
<evidence type="ECO:0000313" key="12">
    <source>
        <dbReference type="Proteomes" id="UP000018895"/>
    </source>
</evidence>
<dbReference type="UniPathway" id="UPA00035">
    <property type="reaction ID" value="UER00044"/>
</dbReference>
<comment type="similarity">
    <text evidence="9 10">Belongs to the TrpA family.</text>
</comment>
<dbReference type="PROSITE" id="PS00167">
    <property type="entry name" value="TRP_SYNTHASE_ALPHA"/>
    <property type="match status" value="1"/>
</dbReference>
<dbReference type="PANTHER" id="PTHR43406">
    <property type="entry name" value="TRYPTOPHAN SYNTHASE, ALPHA CHAIN"/>
    <property type="match status" value="1"/>
</dbReference>
<reference evidence="11" key="1">
    <citation type="journal article" date="2014" name="Genome Announc.">
        <title>Draft Genome Sequences of Three Alkaliphilic Bacillus Strains, Bacillus wakoensis JCM 9140T, Bacillus akibai JCM 9157T, and Bacillus hemicellulosilyticus JCM 9152T.</title>
        <authorList>
            <person name="Yuki M."/>
            <person name="Oshima K."/>
            <person name="Suda W."/>
            <person name="Oshida Y."/>
            <person name="Kitamura K."/>
            <person name="Iida T."/>
            <person name="Hattori M."/>
            <person name="Ohkuma M."/>
        </authorList>
    </citation>
    <scope>NUCLEOTIDE SEQUENCE [LARGE SCALE GENOMIC DNA]</scope>
    <source>
        <strain evidence="11">JCM 9152</strain>
    </source>
</reference>
<proteinExistence type="inferred from homology"/>
<dbReference type="EMBL" id="BAUU01000002">
    <property type="protein sequence ID" value="GAE29025.1"/>
    <property type="molecule type" value="Genomic_DNA"/>
</dbReference>
<evidence type="ECO:0000256" key="4">
    <source>
        <dbReference type="ARBA" id="ARBA00022605"/>
    </source>
</evidence>
<dbReference type="GO" id="GO:0004834">
    <property type="term" value="F:tryptophan synthase activity"/>
    <property type="evidence" value="ECO:0007669"/>
    <property type="project" value="UniProtKB-UniRule"/>
</dbReference>
<name>W4QAI9_9BACI</name>
<comment type="caution">
    <text evidence="11">The sequence shown here is derived from an EMBL/GenBank/DDBJ whole genome shotgun (WGS) entry which is preliminary data.</text>
</comment>
<dbReference type="PANTHER" id="PTHR43406:SF1">
    <property type="entry name" value="TRYPTOPHAN SYNTHASE ALPHA CHAIN, CHLOROPLASTIC"/>
    <property type="match status" value="1"/>
</dbReference>
<comment type="function">
    <text evidence="1 9">The alpha subunit is responsible for the aldol cleavage of indoleglycerol phosphate to indole and glyceraldehyde 3-phosphate.</text>
</comment>
<dbReference type="InterPro" id="IPR018204">
    <property type="entry name" value="Trp_synthase_alpha_AS"/>
</dbReference>
<keyword evidence="4 9" id="KW-0028">Amino-acid biosynthesis</keyword>
<dbReference type="InterPro" id="IPR002028">
    <property type="entry name" value="Trp_synthase_suA"/>
</dbReference>
<dbReference type="STRING" id="1236971.JCM9152_364"/>
<dbReference type="FunFam" id="3.20.20.70:FF:000037">
    <property type="entry name" value="Tryptophan synthase alpha chain"/>
    <property type="match status" value="1"/>
</dbReference>
<dbReference type="OrthoDB" id="9804578at2"/>
<comment type="subunit">
    <text evidence="3 9">Tetramer of two alpha and two beta chains.</text>
</comment>
<dbReference type="Pfam" id="PF00290">
    <property type="entry name" value="Trp_syntA"/>
    <property type="match status" value="1"/>
</dbReference>
<dbReference type="CDD" id="cd04724">
    <property type="entry name" value="Tryptophan_synthase_alpha"/>
    <property type="match status" value="1"/>
</dbReference>
<evidence type="ECO:0000256" key="8">
    <source>
        <dbReference type="ARBA" id="ARBA00049047"/>
    </source>
</evidence>
<dbReference type="HAMAP" id="MF_00131">
    <property type="entry name" value="Trp_synth_alpha"/>
    <property type="match status" value="1"/>
</dbReference>
<dbReference type="NCBIfam" id="TIGR00262">
    <property type="entry name" value="trpA"/>
    <property type="match status" value="1"/>
</dbReference>
<gene>
    <name evidence="9" type="primary">trpA</name>
    <name evidence="11" type="ORF">JCM9152_364</name>
</gene>